<evidence type="ECO:0000313" key="1">
    <source>
        <dbReference type="EMBL" id="MBB4860764.1"/>
    </source>
</evidence>
<dbReference type="Proteomes" id="UP000555448">
    <property type="component" value="Unassembled WGS sequence"/>
</dbReference>
<comment type="caution">
    <text evidence="1">The sequence shown here is derived from an EMBL/GenBank/DDBJ whole genome shotgun (WGS) entry which is preliminary data.</text>
</comment>
<evidence type="ECO:0000313" key="2">
    <source>
        <dbReference type="Proteomes" id="UP000555448"/>
    </source>
</evidence>
<name>A0A7W7NYR0_9SPHN</name>
<organism evidence="1 2">
    <name type="scientific">Novosphingobium chloroacetimidivorans</name>
    <dbReference type="NCBI Taxonomy" id="1428314"/>
    <lineage>
        <taxon>Bacteria</taxon>
        <taxon>Pseudomonadati</taxon>
        <taxon>Pseudomonadota</taxon>
        <taxon>Alphaproteobacteria</taxon>
        <taxon>Sphingomonadales</taxon>
        <taxon>Sphingomonadaceae</taxon>
        <taxon>Novosphingobium</taxon>
    </lineage>
</organism>
<dbReference type="SUPFAM" id="SSF53098">
    <property type="entry name" value="Ribonuclease H-like"/>
    <property type="match status" value="1"/>
</dbReference>
<sequence length="229" mass="26181">MWQVLHGSARTTEAVRRATRHIQESLRALAKRHGVNQKTIAGWKKRSSTADVRTKPKEPRFITLTIEEEAVVVAFRYHTLLPLDDCLYALQETIPHLTRSCLHRCLQRHGISRLPDVDGDRPVRAMFEAYPIGYFHVDPAEVRTEQGKLYPLVAIDRTSKFASVELHEEATRQVASDSLRHLAAAVPYRIHTVLTENGNALHRPNRRRPDAKRHQCNATTESFLSLPFL</sequence>
<dbReference type="AlphaFoldDB" id="A0A7W7NYR0"/>
<proteinExistence type="predicted"/>
<dbReference type="EMBL" id="JACHLR010000030">
    <property type="protein sequence ID" value="MBB4860764.1"/>
    <property type="molecule type" value="Genomic_DNA"/>
</dbReference>
<accession>A0A7W7NYR0</accession>
<dbReference type="InterPro" id="IPR012337">
    <property type="entry name" value="RNaseH-like_sf"/>
</dbReference>
<keyword evidence="2" id="KW-1185">Reference proteome</keyword>
<protein>
    <recommendedName>
        <fullName evidence="3">Integrase catalytic domain-containing protein</fullName>
    </recommendedName>
</protein>
<gene>
    <name evidence="1" type="ORF">HNO88_004109</name>
</gene>
<evidence type="ECO:0008006" key="3">
    <source>
        <dbReference type="Google" id="ProtNLM"/>
    </source>
</evidence>
<reference evidence="1 2" key="1">
    <citation type="submission" date="2020-08" db="EMBL/GenBank/DDBJ databases">
        <title>Functional genomics of gut bacteria from endangered species of beetles.</title>
        <authorList>
            <person name="Carlos-Shanley C."/>
        </authorList>
    </citation>
    <scope>NUCLEOTIDE SEQUENCE [LARGE SCALE GENOMIC DNA]</scope>
    <source>
        <strain evidence="1 2">S00245</strain>
    </source>
</reference>